<organism evidence="1 2">
    <name type="scientific">Acidiphilium iwatense</name>
    <dbReference type="NCBI Taxonomy" id="768198"/>
    <lineage>
        <taxon>Bacteria</taxon>
        <taxon>Pseudomonadati</taxon>
        <taxon>Pseudomonadota</taxon>
        <taxon>Alphaproteobacteria</taxon>
        <taxon>Acetobacterales</taxon>
        <taxon>Acidocellaceae</taxon>
        <taxon>Acidiphilium</taxon>
    </lineage>
</organism>
<sequence length="96" mass="10079">MDVIVDLLDISTPLPPTAFKIVGIGGTATISVPFTYVATLRSGLSTLDVDKLLHQPVTMTIAQGGPHQCYLNGLVIGITQTQVDTVGSGLLMYHLG</sequence>
<evidence type="ECO:0000313" key="2">
    <source>
        <dbReference type="Proteomes" id="UP001521209"/>
    </source>
</evidence>
<reference evidence="1 2" key="1">
    <citation type="submission" date="2022-01" db="EMBL/GenBank/DDBJ databases">
        <authorList>
            <person name="Won M."/>
            <person name="Kim S.-J."/>
            <person name="Kwon S.-W."/>
        </authorList>
    </citation>
    <scope>NUCLEOTIDE SEQUENCE [LARGE SCALE GENOMIC DNA]</scope>
    <source>
        <strain evidence="1 2">KCTC 23505</strain>
    </source>
</reference>
<keyword evidence="2" id="KW-1185">Reference proteome</keyword>
<accession>A0ABS9E0G2</accession>
<name>A0ABS9E0G2_9PROT</name>
<dbReference type="Gene3D" id="2.30.110.50">
    <property type="match status" value="1"/>
</dbReference>
<protein>
    <submittedName>
        <fullName evidence="1">Phage late control D family protein</fullName>
    </submittedName>
</protein>
<comment type="caution">
    <text evidence="1">The sequence shown here is derived from an EMBL/GenBank/DDBJ whole genome shotgun (WGS) entry which is preliminary data.</text>
</comment>
<dbReference type="EMBL" id="JAKGBZ010000056">
    <property type="protein sequence ID" value="MCF3948503.1"/>
    <property type="molecule type" value="Genomic_DNA"/>
</dbReference>
<dbReference type="Proteomes" id="UP001521209">
    <property type="component" value="Unassembled WGS sequence"/>
</dbReference>
<dbReference type="SUPFAM" id="SSF69279">
    <property type="entry name" value="Phage tail proteins"/>
    <property type="match status" value="1"/>
</dbReference>
<proteinExistence type="predicted"/>
<evidence type="ECO:0000313" key="1">
    <source>
        <dbReference type="EMBL" id="MCF3948503.1"/>
    </source>
</evidence>
<dbReference type="RefSeq" id="WP_235705785.1">
    <property type="nucleotide sequence ID" value="NZ_JAKGBZ010000056.1"/>
</dbReference>
<gene>
    <name evidence="1" type="ORF">L2A60_17685</name>
</gene>